<protein>
    <recommendedName>
        <fullName evidence="1">Helicase Helix-turn-helix domain-containing protein</fullName>
    </recommendedName>
</protein>
<gene>
    <name evidence="2" type="ORF">BLL40_00890</name>
</gene>
<sequence length="351" mass="40397">MYVRCLEAVIVNAIKAVEGERTSSSVYHLLKGKKSAQTIQDAHLYRLTKWFHTAPFLTLSSFETMMNGLIKKAYITGDLQRPFVTQEGVEKMNRLFQQTGSFNELSGWHFSGAASVFFSRMQLLVQVASHLAYSDSSYYPVTRDDRILEWVKRYLTYMPCSKKELSPRLYGELDCLFQQLQERPECIVIRFSGHKQTGKTIAQAAERLEMEETEYWFRFLHALHSMIKHITESGPRTPLLQAVLMDIHDPLTLTISARQTADYLKKTMTIDQIAASRRLKKATIEDHIVELALNDPSFSIRPFIEEEKEAAVIEAARRVSNRQLKPLKEKLPDHSYFQIRLVLAKESGKSV</sequence>
<keyword evidence="3" id="KW-1185">Reference proteome</keyword>
<reference evidence="2 3" key="1">
    <citation type="submission" date="2016-12" db="EMBL/GenBank/DDBJ databases">
        <title>Domibacillus sp. SAOS 44 whole genome sequencing.</title>
        <authorList>
            <person name="Verma A."/>
            <person name="Krishnamurthi S."/>
        </authorList>
    </citation>
    <scope>NUCLEOTIDE SEQUENCE [LARGE SCALE GENOMIC DNA]</scope>
    <source>
        <strain evidence="2 3">SAOS 44</strain>
    </source>
</reference>
<dbReference type="EMBL" id="MRWQ01000001">
    <property type="protein sequence ID" value="OKL38012.1"/>
    <property type="molecule type" value="Genomic_DNA"/>
</dbReference>
<name>A0A1Q5P7E2_9BACI</name>
<dbReference type="Pfam" id="PF14493">
    <property type="entry name" value="HTH_40"/>
    <property type="match status" value="1"/>
</dbReference>
<proteinExistence type="predicted"/>
<dbReference type="STRING" id="1714354.BLL40_00890"/>
<feature type="domain" description="Helicase Helix-turn-helix" evidence="1">
    <location>
        <begin position="256"/>
        <end position="343"/>
    </location>
</feature>
<dbReference type="AlphaFoldDB" id="A0A1Q5P7E2"/>
<evidence type="ECO:0000313" key="2">
    <source>
        <dbReference type="EMBL" id="OKL38012.1"/>
    </source>
</evidence>
<dbReference type="PIRSF" id="PIRSF021350">
    <property type="entry name" value="UCP021350"/>
    <property type="match status" value="1"/>
</dbReference>
<evidence type="ECO:0000259" key="1">
    <source>
        <dbReference type="Pfam" id="PF14493"/>
    </source>
</evidence>
<evidence type="ECO:0000313" key="3">
    <source>
        <dbReference type="Proteomes" id="UP000186524"/>
    </source>
</evidence>
<organism evidence="2 3">
    <name type="scientific">Domibacillus mangrovi</name>
    <dbReference type="NCBI Taxonomy" id="1714354"/>
    <lineage>
        <taxon>Bacteria</taxon>
        <taxon>Bacillati</taxon>
        <taxon>Bacillota</taxon>
        <taxon>Bacilli</taxon>
        <taxon>Bacillales</taxon>
        <taxon>Bacillaceae</taxon>
        <taxon>Domibacillus</taxon>
    </lineage>
</organism>
<dbReference type="InterPro" id="IPR008308">
    <property type="entry name" value="YpbB-like"/>
</dbReference>
<comment type="caution">
    <text evidence="2">The sequence shown here is derived from an EMBL/GenBank/DDBJ whole genome shotgun (WGS) entry which is preliminary data.</text>
</comment>
<accession>A0A1Q5P7E2</accession>
<dbReference type="Proteomes" id="UP000186524">
    <property type="component" value="Unassembled WGS sequence"/>
</dbReference>
<dbReference type="InterPro" id="IPR029491">
    <property type="entry name" value="Helicase_HTH"/>
</dbReference>